<dbReference type="GO" id="GO:0009074">
    <property type="term" value="P:aromatic amino acid family catabolic process"/>
    <property type="evidence" value="ECO:0007669"/>
    <property type="project" value="TreeGrafter"/>
</dbReference>
<dbReference type="HOGENOM" id="CLU_017584_0_5_1"/>
<dbReference type="InterPro" id="IPR004839">
    <property type="entry name" value="Aminotransferase_I/II_large"/>
</dbReference>
<protein>
    <submittedName>
        <fullName evidence="8">Aromatic amino acid aminotransferase II</fullName>
        <ecNumber evidence="8">2.6.1.66</ecNumber>
    </submittedName>
</protein>
<dbReference type="EMBL" id="AAVQ01000001">
    <property type="protein sequence ID" value="EAZ63712.2"/>
    <property type="molecule type" value="Genomic_DNA"/>
</dbReference>
<feature type="region of interest" description="Disordered" evidence="6">
    <location>
        <begin position="1"/>
        <end position="34"/>
    </location>
</feature>
<dbReference type="FunCoup" id="A3GF91">
    <property type="interactions" value="164"/>
</dbReference>
<dbReference type="GO" id="GO:0019878">
    <property type="term" value="P:lysine biosynthetic process via aminoadipic acid"/>
    <property type="evidence" value="ECO:0007669"/>
    <property type="project" value="TreeGrafter"/>
</dbReference>
<dbReference type="EC" id="2.6.1.66" evidence="8"/>
<feature type="compositionally biased region" description="Polar residues" evidence="6">
    <location>
        <begin position="1"/>
        <end position="10"/>
    </location>
</feature>
<dbReference type="STRING" id="322104.A3GF91"/>
<dbReference type="GO" id="GO:0008793">
    <property type="term" value="F:aromatic-amino-acid transaminase activity"/>
    <property type="evidence" value="ECO:0007669"/>
    <property type="project" value="TreeGrafter"/>
</dbReference>
<gene>
    <name evidence="8" type="primary">ARO9.1</name>
    <name evidence="8" type="ORF">PICST_34099</name>
</gene>
<evidence type="ECO:0000256" key="1">
    <source>
        <dbReference type="ARBA" id="ARBA00001933"/>
    </source>
</evidence>
<keyword evidence="3 8" id="KW-0032">Aminotransferase</keyword>
<dbReference type="GO" id="GO:0047536">
    <property type="term" value="F:2-aminoadipate transaminase activity"/>
    <property type="evidence" value="ECO:0007669"/>
    <property type="project" value="TreeGrafter"/>
</dbReference>
<dbReference type="GO" id="GO:0009042">
    <property type="term" value="F:valine-pyruvate transaminase activity"/>
    <property type="evidence" value="ECO:0007669"/>
    <property type="project" value="UniProtKB-EC"/>
</dbReference>
<evidence type="ECO:0000313" key="9">
    <source>
        <dbReference type="Proteomes" id="UP000002258"/>
    </source>
</evidence>
<evidence type="ECO:0000256" key="4">
    <source>
        <dbReference type="ARBA" id="ARBA00022679"/>
    </source>
</evidence>
<comment type="cofactor">
    <cofactor evidence="1">
        <name>pyridoxal 5'-phosphate</name>
        <dbReference type="ChEBI" id="CHEBI:597326"/>
    </cofactor>
</comment>
<evidence type="ECO:0000256" key="3">
    <source>
        <dbReference type="ARBA" id="ARBA00022576"/>
    </source>
</evidence>
<name>A3GF91_PICST</name>
<accession>A3GF91</accession>
<dbReference type="GO" id="GO:0030170">
    <property type="term" value="F:pyridoxal phosphate binding"/>
    <property type="evidence" value="ECO:0007669"/>
    <property type="project" value="InterPro"/>
</dbReference>
<dbReference type="GeneID" id="4850940"/>
<dbReference type="Proteomes" id="UP000002258">
    <property type="component" value="Chromosome 1"/>
</dbReference>
<organism evidence="8 9">
    <name type="scientific">Scheffersomyces stipitis (strain ATCC 58785 / CBS 6054 / NBRC 10063 / NRRL Y-11545)</name>
    <name type="common">Yeast</name>
    <name type="synonym">Pichia stipitis</name>
    <dbReference type="NCBI Taxonomy" id="322104"/>
    <lineage>
        <taxon>Eukaryota</taxon>
        <taxon>Fungi</taxon>
        <taxon>Dikarya</taxon>
        <taxon>Ascomycota</taxon>
        <taxon>Saccharomycotina</taxon>
        <taxon>Pichiomycetes</taxon>
        <taxon>Debaryomycetaceae</taxon>
        <taxon>Scheffersomyces</taxon>
    </lineage>
</organism>
<dbReference type="CDD" id="cd00609">
    <property type="entry name" value="AAT_like"/>
    <property type="match status" value="1"/>
</dbReference>
<keyword evidence="9" id="KW-1185">Reference proteome</keyword>
<keyword evidence="5" id="KW-0663">Pyridoxal phosphate</keyword>
<dbReference type="InterPro" id="IPR015424">
    <property type="entry name" value="PyrdxlP-dep_Trfase"/>
</dbReference>
<evidence type="ECO:0000256" key="2">
    <source>
        <dbReference type="ARBA" id="ARBA00007441"/>
    </source>
</evidence>
<dbReference type="InterPro" id="IPR050859">
    <property type="entry name" value="Class-I_PLP-dep_aminotransf"/>
</dbReference>
<dbReference type="KEGG" id="pic:PICST_34099"/>
<sequence length="508" mass="56730">MTKSTISNLISERAAGRETTHFATGPSDEPPKGFKPHPKPLPLHWGMPNNGFFPIDSIDVNLVDYPFQKSLSLPVTNASLENLSLNSSTDKLVDSAKSNTVRIDRFTDDENLIDISKGLQYSYTNGLAPLLKFTKEFISRVHKPAFEDWETIITTGAGDGLNKVADLFLDPEDVILIEEFTFTPFLANIRSVGGIAVPVKLDISQKSEGIDLEYLEDLLENWETLKPGLKKPKALYTIATGQNPTGLTQGVEFRKKVIALADKYDFAIIEDDPYGYLTLPPFQKPKSFLKLDTFLTVDDYIKDHLTPSYLTLDTKGRVVRIETFSKLFAPGLRLGFIVGHKDAIKAISNYAALVTRFPSGTSQLIVNNVIQQRFGGVDGWLQWILKMRITYAHRRDVLLDAIYESEAYKKKYIDIIDPSAGMFAALIVNFPEGTDIAAKIKLLEWKLIAYGVGVVPGLNMSVDKKFSLARANFLRLTYAPANNDEELKEAGVRLTKAVDEFFENGLEF</sequence>
<evidence type="ECO:0000259" key="7">
    <source>
        <dbReference type="Pfam" id="PF00155"/>
    </source>
</evidence>
<dbReference type="PANTHER" id="PTHR42790">
    <property type="entry name" value="AMINOTRANSFERASE"/>
    <property type="match status" value="1"/>
</dbReference>
<proteinExistence type="inferred from homology"/>
<reference evidence="8 9" key="1">
    <citation type="journal article" date="2007" name="Nat. Biotechnol.">
        <title>Genome sequence of the lignocellulose-bioconverting and xylose-fermenting yeast Pichia stipitis.</title>
        <authorList>
            <person name="Jeffries T.W."/>
            <person name="Grigoriev I.V."/>
            <person name="Grimwood J."/>
            <person name="Laplaza J.M."/>
            <person name="Aerts A."/>
            <person name="Salamov A."/>
            <person name="Schmutz J."/>
            <person name="Lindquist E."/>
            <person name="Dehal P."/>
            <person name="Shapiro H."/>
            <person name="Jin Y.S."/>
            <person name="Passoth V."/>
            <person name="Richardson P.M."/>
        </authorList>
    </citation>
    <scope>NUCLEOTIDE SEQUENCE [LARGE SCALE GENOMIC DNA]</scope>
    <source>
        <strain evidence="9">ATCC 58785 / CBS 6054 / NBRC 10063 / NRRL Y-11545</strain>
    </source>
</reference>
<evidence type="ECO:0000313" key="8">
    <source>
        <dbReference type="EMBL" id="EAZ63712.2"/>
    </source>
</evidence>
<keyword evidence="4 8" id="KW-0808">Transferase</keyword>
<dbReference type="PANTHER" id="PTHR42790:SF2">
    <property type="entry name" value="AROMATIC AMINO ACID AMINOTRANSFERASE 2"/>
    <property type="match status" value="1"/>
</dbReference>
<dbReference type="OrthoDB" id="691673at2759"/>
<dbReference type="GO" id="GO:0006571">
    <property type="term" value="P:tyrosine biosynthetic process"/>
    <property type="evidence" value="ECO:0007669"/>
    <property type="project" value="TreeGrafter"/>
</dbReference>
<dbReference type="Gene3D" id="3.40.640.10">
    <property type="entry name" value="Type I PLP-dependent aspartate aminotransferase-like (Major domain)"/>
    <property type="match status" value="1"/>
</dbReference>
<dbReference type="RefSeq" id="XP_001387735.2">
    <property type="nucleotide sequence ID" value="XM_001387698.1"/>
</dbReference>
<comment type="similarity">
    <text evidence="2">Belongs to the class-I pyridoxal-phosphate-dependent aminotransferase family.</text>
</comment>
<dbReference type="OMA" id="YAPANND"/>
<dbReference type="AlphaFoldDB" id="A3GF91"/>
<comment type="caution">
    <text evidence="8">The sequence shown here is derived from an EMBL/GenBank/DDBJ whole genome shotgun (WGS) entry which is preliminary data.</text>
</comment>
<feature type="domain" description="Aminotransferase class I/classII large" evidence="7">
    <location>
        <begin position="87"/>
        <end position="490"/>
    </location>
</feature>
<dbReference type="InParanoid" id="A3GF91"/>
<evidence type="ECO:0000256" key="6">
    <source>
        <dbReference type="SAM" id="MobiDB-lite"/>
    </source>
</evidence>
<dbReference type="SUPFAM" id="SSF53383">
    <property type="entry name" value="PLP-dependent transferases"/>
    <property type="match status" value="1"/>
</dbReference>
<evidence type="ECO:0000256" key="5">
    <source>
        <dbReference type="ARBA" id="ARBA00022898"/>
    </source>
</evidence>
<dbReference type="Pfam" id="PF00155">
    <property type="entry name" value="Aminotran_1_2"/>
    <property type="match status" value="1"/>
</dbReference>
<dbReference type="eggNOG" id="KOG0634">
    <property type="taxonomic scope" value="Eukaryota"/>
</dbReference>
<dbReference type="InterPro" id="IPR015421">
    <property type="entry name" value="PyrdxlP-dep_Trfase_major"/>
</dbReference>